<gene>
    <name evidence="12" type="ORF">TCAL_00187</name>
</gene>
<dbReference type="Gene3D" id="3.30.160.60">
    <property type="entry name" value="Classic Zinc Finger"/>
    <property type="match status" value="1"/>
</dbReference>
<protein>
    <recommendedName>
        <fullName evidence="11">C2H2-type domain-containing protein</fullName>
    </recommendedName>
</protein>
<evidence type="ECO:0000313" key="13">
    <source>
        <dbReference type="Proteomes" id="UP000318571"/>
    </source>
</evidence>
<evidence type="ECO:0000256" key="1">
    <source>
        <dbReference type="ARBA" id="ARBA00004123"/>
    </source>
</evidence>
<dbReference type="PROSITE" id="PS00028">
    <property type="entry name" value="ZINC_FINGER_C2H2_1"/>
    <property type="match status" value="1"/>
</dbReference>
<dbReference type="PROSITE" id="PS50157">
    <property type="entry name" value="ZINC_FINGER_C2H2_2"/>
    <property type="match status" value="1"/>
</dbReference>
<dbReference type="EMBL" id="VCGU01000008">
    <property type="protein sequence ID" value="TRY72766.1"/>
    <property type="molecule type" value="Genomic_DNA"/>
</dbReference>
<evidence type="ECO:0000313" key="12">
    <source>
        <dbReference type="EMBL" id="TRY72766.1"/>
    </source>
</evidence>
<dbReference type="GO" id="GO:0003700">
    <property type="term" value="F:DNA-binding transcription factor activity"/>
    <property type="evidence" value="ECO:0007669"/>
    <property type="project" value="TreeGrafter"/>
</dbReference>
<evidence type="ECO:0000259" key="11">
    <source>
        <dbReference type="PROSITE" id="PS50157"/>
    </source>
</evidence>
<dbReference type="SMART" id="SM01366">
    <property type="entry name" value="c-clamp"/>
    <property type="match status" value="1"/>
</dbReference>
<dbReference type="AlphaFoldDB" id="A0A553P500"/>
<organism evidence="12 13">
    <name type="scientific">Tigriopus californicus</name>
    <name type="common">Marine copepod</name>
    <dbReference type="NCBI Taxonomy" id="6832"/>
    <lineage>
        <taxon>Eukaryota</taxon>
        <taxon>Metazoa</taxon>
        <taxon>Ecdysozoa</taxon>
        <taxon>Arthropoda</taxon>
        <taxon>Crustacea</taxon>
        <taxon>Multicrustacea</taxon>
        <taxon>Hexanauplia</taxon>
        <taxon>Copepoda</taxon>
        <taxon>Harpacticoida</taxon>
        <taxon>Harpacticidae</taxon>
        <taxon>Tigriopus</taxon>
    </lineage>
</organism>
<evidence type="ECO:0000256" key="5">
    <source>
        <dbReference type="ARBA" id="ARBA00023015"/>
    </source>
</evidence>
<keyword evidence="5" id="KW-0805">Transcription regulation</keyword>
<keyword evidence="4" id="KW-0862">Zinc</keyword>
<reference evidence="12 13" key="1">
    <citation type="journal article" date="2018" name="Nat. Ecol. Evol.">
        <title>Genomic signatures of mitonuclear coevolution across populations of Tigriopus californicus.</title>
        <authorList>
            <person name="Barreto F.S."/>
            <person name="Watson E.T."/>
            <person name="Lima T.G."/>
            <person name="Willett C.S."/>
            <person name="Edmands S."/>
            <person name="Li W."/>
            <person name="Burton R.S."/>
        </authorList>
    </citation>
    <scope>NUCLEOTIDE SEQUENCE [LARGE SCALE GENOMIC DNA]</scope>
    <source>
        <strain evidence="12 13">San Diego</strain>
    </source>
</reference>
<keyword evidence="8" id="KW-0539">Nucleus</keyword>
<comment type="caution">
    <text evidence="12">The sequence shown here is derived from an EMBL/GenBank/DDBJ whole genome shotgun (WGS) entry which is preliminary data.</text>
</comment>
<accession>A0A553P500</accession>
<dbReference type="STRING" id="6832.A0A553P500"/>
<dbReference type="GO" id="GO:0005634">
    <property type="term" value="C:nucleus"/>
    <property type="evidence" value="ECO:0007669"/>
    <property type="project" value="UniProtKB-SubCell"/>
</dbReference>
<evidence type="ECO:0000256" key="3">
    <source>
        <dbReference type="ARBA" id="ARBA00022771"/>
    </source>
</evidence>
<feature type="region of interest" description="Disordered" evidence="10">
    <location>
        <begin position="174"/>
        <end position="194"/>
    </location>
</feature>
<name>A0A553P500_TIGCA</name>
<dbReference type="PANTHER" id="PTHR13006:SF9">
    <property type="entry name" value="GLUCOSE TRANSPORTER 4 ENHANCER FACTOR, ISOFORM G"/>
    <property type="match status" value="1"/>
</dbReference>
<keyword evidence="7" id="KW-0804">Transcription</keyword>
<keyword evidence="3 9" id="KW-0863">Zinc-finger</keyword>
<keyword evidence="2" id="KW-0479">Metal-binding</keyword>
<feature type="domain" description="C2H2-type" evidence="11">
    <location>
        <begin position="22"/>
        <end position="51"/>
    </location>
</feature>
<evidence type="ECO:0000256" key="6">
    <source>
        <dbReference type="ARBA" id="ARBA00023125"/>
    </source>
</evidence>
<dbReference type="Proteomes" id="UP000318571">
    <property type="component" value="Chromosome 7"/>
</dbReference>
<dbReference type="InterPro" id="IPR052253">
    <property type="entry name" value="CR1/CR2-DNA-binding_regulator"/>
</dbReference>
<evidence type="ECO:0000256" key="2">
    <source>
        <dbReference type="ARBA" id="ARBA00022723"/>
    </source>
</evidence>
<keyword evidence="13" id="KW-1185">Reference proteome</keyword>
<dbReference type="PANTHER" id="PTHR13006">
    <property type="entry name" value="PAPILLOMAVIRUS REGULATORY FACTOR PRF-1"/>
    <property type="match status" value="1"/>
</dbReference>
<evidence type="ECO:0000256" key="9">
    <source>
        <dbReference type="PROSITE-ProRule" id="PRU00042"/>
    </source>
</evidence>
<sequence length="226" mass="25668">MVTSSKDEKDISGQTEHSQIIYKCTWPNCETAMNTQSEIERHIRRHHLKKPDPKSEEERDHEEDFYYEEIQVPCHSQLISKCGSPSAVRPSQFPLVHHGTTPLTSHRIQGQTSSGRAITVLSKVGGRSIHVLADHIDMARPPHENPEYNQLRGGLLAQGTNVSNYNGSKLLRLSPKPTNPVPKSPIRRPRGDTKKCRKVYGMDQKESWCTQCKWKKACSRFSELST</sequence>
<evidence type="ECO:0000256" key="4">
    <source>
        <dbReference type="ARBA" id="ARBA00022833"/>
    </source>
</evidence>
<comment type="subcellular location">
    <subcellularLocation>
        <location evidence="1">Nucleus</location>
    </subcellularLocation>
</comment>
<dbReference type="OMA" id="ITAHVRN"/>
<keyword evidence="6" id="KW-0238">DNA-binding</keyword>
<dbReference type="InterPro" id="IPR013087">
    <property type="entry name" value="Znf_C2H2_type"/>
</dbReference>
<proteinExistence type="predicted"/>
<dbReference type="GO" id="GO:0000978">
    <property type="term" value="F:RNA polymerase II cis-regulatory region sequence-specific DNA binding"/>
    <property type="evidence" value="ECO:0007669"/>
    <property type="project" value="TreeGrafter"/>
</dbReference>
<evidence type="ECO:0000256" key="8">
    <source>
        <dbReference type="ARBA" id="ARBA00023242"/>
    </source>
</evidence>
<evidence type="ECO:0000256" key="10">
    <source>
        <dbReference type="SAM" id="MobiDB-lite"/>
    </source>
</evidence>
<dbReference type="GO" id="GO:0008270">
    <property type="term" value="F:zinc ion binding"/>
    <property type="evidence" value="ECO:0007669"/>
    <property type="project" value="UniProtKB-KW"/>
</dbReference>
<evidence type="ECO:0000256" key="7">
    <source>
        <dbReference type="ARBA" id="ARBA00023163"/>
    </source>
</evidence>
<dbReference type="GO" id="GO:0006357">
    <property type="term" value="P:regulation of transcription by RNA polymerase II"/>
    <property type="evidence" value="ECO:0007669"/>
    <property type="project" value="TreeGrafter"/>
</dbReference>